<keyword evidence="14" id="KW-0472">Membrane</keyword>
<dbReference type="PROSITE" id="PS00107">
    <property type="entry name" value="PROTEIN_KINASE_ATP"/>
    <property type="match status" value="1"/>
</dbReference>
<feature type="binding site" evidence="13">
    <location>
        <position position="309"/>
    </location>
    <ligand>
        <name>ATP</name>
        <dbReference type="ChEBI" id="CHEBI:30616"/>
    </ligand>
</feature>
<evidence type="ECO:0000256" key="3">
    <source>
        <dbReference type="ARBA" id="ARBA00022679"/>
    </source>
</evidence>
<keyword evidence="6 13" id="KW-0547">Nucleotide-binding</keyword>
<evidence type="ECO:0000313" key="17">
    <source>
        <dbReference type="EnsemblMetazoa" id="XP_038052760.1"/>
    </source>
</evidence>
<dbReference type="FunFam" id="2.10.25.10:FF:000143">
    <property type="entry name" value="Protein crumbs 1"/>
    <property type="match status" value="1"/>
</dbReference>
<keyword evidence="4" id="KW-0732">Signal</keyword>
<keyword evidence="2 12" id="KW-0245">EGF-like domain</keyword>
<evidence type="ECO:0000256" key="5">
    <source>
        <dbReference type="ARBA" id="ARBA00022737"/>
    </source>
</evidence>
<feature type="disulfide bond" evidence="12">
    <location>
        <begin position="133"/>
        <end position="142"/>
    </location>
</feature>
<comment type="caution">
    <text evidence="12">Lacks conserved residue(s) required for the propagation of feature annotation.</text>
</comment>
<accession>A0A913ZNS1</accession>
<dbReference type="InterPro" id="IPR050122">
    <property type="entry name" value="RTK"/>
</dbReference>
<dbReference type="GeneID" id="119725426"/>
<evidence type="ECO:0000256" key="14">
    <source>
        <dbReference type="SAM" id="Phobius"/>
    </source>
</evidence>
<dbReference type="AlphaFoldDB" id="A0A913ZNS1"/>
<feature type="domain" description="EGF-like" evidence="16">
    <location>
        <begin position="65"/>
        <end position="103"/>
    </location>
</feature>
<evidence type="ECO:0000256" key="1">
    <source>
        <dbReference type="ARBA" id="ARBA00004167"/>
    </source>
</evidence>
<name>A0A913ZNS1_PATMI</name>
<dbReference type="OrthoDB" id="430340at2759"/>
<dbReference type="PROSITE" id="PS01186">
    <property type="entry name" value="EGF_2"/>
    <property type="match status" value="3"/>
</dbReference>
<dbReference type="Gene3D" id="3.30.200.20">
    <property type="entry name" value="Phosphorylase Kinase, domain 1"/>
    <property type="match status" value="1"/>
</dbReference>
<dbReference type="GO" id="GO:0005524">
    <property type="term" value="F:ATP binding"/>
    <property type="evidence" value="ECO:0007669"/>
    <property type="project" value="UniProtKB-UniRule"/>
</dbReference>
<dbReference type="Gene3D" id="1.10.510.10">
    <property type="entry name" value="Transferase(Phosphotransferase) domain 1"/>
    <property type="match status" value="1"/>
</dbReference>
<evidence type="ECO:0000256" key="6">
    <source>
        <dbReference type="ARBA" id="ARBA00022741"/>
    </source>
</evidence>
<feature type="domain" description="EGF-like" evidence="16">
    <location>
        <begin position="107"/>
        <end position="143"/>
    </location>
</feature>
<organism evidence="17 18">
    <name type="scientific">Patiria miniata</name>
    <name type="common">Bat star</name>
    <name type="synonym">Asterina miniata</name>
    <dbReference type="NCBI Taxonomy" id="46514"/>
    <lineage>
        <taxon>Eukaryota</taxon>
        <taxon>Metazoa</taxon>
        <taxon>Echinodermata</taxon>
        <taxon>Eleutherozoa</taxon>
        <taxon>Asterozoa</taxon>
        <taxon>Asteroidea</taxon>
        <taxon>Valvatacea</taxon>
        <taxon>Valvatida</taxon>
        <taxon>Asterinidae</taxon>
        <taxon>Patiria</taxon>
    </lineage>
</organism>
<dbReference type="GO" id="GO:0043235">
    <property type="term" value="C:receptor complex"/>
    <property type="evidence" value="ECO:0007669"/>
    <property type="project" value="TreeGrafter"/>
</dbReference>
<dbReference type="PROSITE" id="PS50011">
    <property type="entry name" value="PROTEIN_KINASE_DOM"/>
    <property type="match status" value="1"/>
</dbReference>
<feature type="disulfide bond" evidence="12">
    <location>
        <begin position="171"/>
        <end position="180"/>
    </location>
</feature>
<dbReference type="EnsemblMetazoa" id="XM_038196832.1">
    <property type="protein sequence ID" value="XP_038052760.1"/>
    <property type="gene ID" value="LOC119725426"/>
</dbReference>
<dbReference type="SMART" id="SM00181">
    <property type="entry name" value="EGF"/>
    <property type="match status" value="3"/>
</dbReference>
<dbReference type="InterPro" id="IPR001881">
    <property type="entry name" value="EGF-like_Ca-bd_dom"/>
</dbReference>
<evidence type="ECO:0000259" key="15">
    <source>
        <dbReference type="PROSITE" id="PS50011"/>
    </source>
</evidence>
<sequence length="568" mass="62516">MELRQYSKPWLVFPVVWWNGEGGGWSVGQNEKQRGGRAVSSSVRDVTEIDHYGVLGVFLLACPFVTYPCQPSPCQNGGTCFQGSTSGGFFCMCSTGFTGTQCQNTSDIDDCILNPCLNGGTCKDGLDRFTCTCATGYTGGDCDTNIADCIPNACLNGGTCVDGLDSFACTCAAGYTGDDCGTTASVNGDANTILVVVIGVLSTLLVVIVASVIVYAVWRRVKRRRRNMDEAVQPPADVMELAGVDVWMRPVGVDSPVYEVMGHPNWAAKWEILWSNLVVGEQVLGRGNFGEVKKGTLKIGGKKTPSAIKMLKGQASDRDQKDFMDELRTMSIIGYHQNVVSLLGACQHQDVLYVALEFLPNGDLHSYLTRFVYSNTADILTSKQLLKFALDVARGMKHLSNLGVVHRDLAARNIHLGEDLIAKVSGFGLSRGEDIYVQTSTRRVPTRWLAIESLMHKTYTTQSDVWSFGIVLWEIATLGGRPYPDIPNARTLTSKLREGYRMPKPGNCHQDIYGLMCLCWDEDPNKRPTFTHLVSSLSQMDANKLSHTYMEVDRAHYETVIRREIDEN</sequence>
<keyword evidence="14" id="KW-1133">Transmembrane helix</keyword>
<dbReference type="InterPro" id="IPR000152">
    <property type="entry name" value="EGF-type_Asp/Asn_hydroxyl_site"/>
</dbReference>
<dbReference type="OMA" id="ISNPCFW"/>
<dbReference type="FunFam" id="1.10.510.10:FF:000554">
    <property type="entry name" value="Predicted protein"/>
    <property type="match status" value="1"/>
</dbReference>
<dbReference type="RefSeq" id="XP_038052760.1">
    <property type="nucleotide sequence ID" value="XM_038196832.1"/>
</dbReference>
<feature type="domain" description="EGF-like" evidence="16">
    <location>
        <begin position="145"/>
        <end position="181"/>
    </location>
</feature>
<dbReference type="SUPFAM" id="SSF56112">
    <property type="entry name" value="Protein kinase-like (PK-like)"/>
    <property type="match status" value="1"/>
</dbReference>
<dbReference type="InterPro" id="IPR000742">
    <property type="entry name" value="EGF"/>
</dbReference>
<keyword evidence="10 12" id="KW-1015">Disulfide bond</keyword>
<dbReference type="InterPro" id="IPR000719">
    <property type="entry name" value="Prot_kinase_dom"/>
</dbReference>
<dbReference type="InterPro" id="IPR011009">
    <property type="entry name" value="Kinase-like_dom_sf"/>
</dbReference>
<dbReference type="SUPFAM" id="SSF57196">
    <property type="entry name" value="EGF/Laminin"/>
    <property type="match status" value="3"/>
</dbReference>
<dbReference type="PRINTS" id="PR00109">
    <property type="entry name" value="TYRKINASE"/>
</dbReference>
<keyword evidence="8 13" id="KW-0067">ATP-binding</keyword>
<dbReference type="PROSITE" id="PS00010">
    <property type="entry name" value="ASX_HYDROXYL"/>
    <property type="match status" value="2"/>
</dbReference>
<dbReference type="Pfam" id="PF07714">
    <property type="entry name" value="PK_Tyr_Ser-Thr"/>
    <property type="match status" value="1"/>
</dbReference>
<evidence type="ECO:0000256" key="8">
    <source>
        <dbReference type="ARBA" id="ARBA00022840"/>
    </source>
</evidence>
<dbReference type="SMART" id="SM00219">
    <property type="entry name" value="TyrKc"/>
    <property type="match status" value="1"/>
</dbReference>
<evidence type="ECO:0000259" key="16">
    <source>
        <dbReference type="PROSITE" id="PS50026"/>
    </source>
</evidence>
<dbReference type="PANTHER" id="PTHR24416:SF611">
    <property type="entry name" value="TYROSINE-PROTEIN KINASE TRANSMEMBRANE RECEPTOR ROR"/>
    <property type="match status" value="1"/>
</dbReference>
<feature type="transmembrane region" description="Helical" evidence="14">
    <location>
        <begin position="193"/>
        <end position="218"/>
    </location>
</feature>
<dbReference type="GO" id="GO:0004714">
    <property type="term" value="F:transmembrane receptor protein tyrosine kinase activity"/>
    <property type="evidence" value="ECO:0007669"/>
    <property type="project" value="TreeGrafter"/>
</dbReference>
<dbReference type="Pfam" id="PF00008">
    <property type="entry name" value="EGF"/>
    <property type="match status" value="3"/>
</dbReference>
<dbReference type="SMART" id="SM00179">
    <property type="entry name" value="EGF_CA"/>
    <property type="match status" value="3"/>
</dbReference>
<keyword evidence="18" id="KW-1185">Reference proteome</keyword>
<dbReference type="InterPro" id="IPR001245">
    <property type="entry name" value="Ser-Thr/Tyr_kinase_cat_dom"/>
</dbReference>
<dbReference type="FunFam" id="2.10.25.10:FF:000066">
    <property type="entry name" value="FAT atypical cadherin 4"/>
    <property type="match status" value="1"/>
</dbReference>
<evidence type="ECO:0000256" key="12">
    <source>
        <dbReference type="PROSITE-ProRule" id="PRU00076"/>
    </source>
</evidence>
<keyword evidence="5" id="KW-0677">Repeat</keyword>
<dbReference type="PROSITE" id="PS50026">
    <property type="entry name" value="EGF_3"/>
    <property type="match status" value="3"/>
</dbReference>
<dbReference type="Gene3D" id="2.10.25.10">
    <property type="entry name" value="Laminin"/>
    <property type="match status" value="3"/>
</dbReference>
<dbReference type="CDD" id="cd00054">
    <property type="entry name" value="EGF_CA"/>
    <property type="match status" value="3"/>
</dbReference>
<evidence type="ECO:0000256" key="11">
    <source>
        <dbReference type="ARBA" id="ARBA00023180"/>
    </source>
</evidence>
<reference evidence="17" key="1">
    <citation type="submission" date="2022-11" db="UniProtKB">
        <authorList>
            <consortium name="EnsemblMetazoa"/>
        </authorList>
    </citation>
    <scope>IDENTIFICATION</scope>
</reference>
<dbReference type="PANTHER" id="PTHR24416">
    <property type="entry name" value="TYROSINE-PROTEIN KINASE RECEPTOR"/>
    <property type="match status" value="1"/>
</dbReference>
<keyword evidence="9" id="KW-0829">Tyrosine-protein kinase</keyword>
<dbReference type="InterPro" id="IPR017441">
    <property type="entry name" value="Protein_kinase_ATP_BS"/>
</dbReference>
<dbReference type="GO" id="GO:0005509">
    <property type="term" value="F:calcium ion binding"/>
    <property type="evidence" value="ECO:0007669"/>
    <property type="project" value="InterPro"/>
</dbReference>
<evidence type="ECO:0000256" key="10">
    <source>
        <dbReference type="ARBA" id="ARBA00023157"/>
    </source>
</evidence>
<evidence type="ECO:0000256" key="2">
    <source>
        <dbReference type="ARBA" id="ARBA00022536"/>
    </source>
</evidence>
<dbReference type="PROSITE" id="PS01187">
    <property type="entry name" value="EGF_CA"/>
    <property type="match status" value="1"/>
</dbReference>
<feature type="disulfide bond" evidence="12">
    <location>
        <begin position="74"/>
        <end position="91"/>
    </location>
</feature>
<keyword evidence="11" id="KW-0325">Glycoprotein</keyword>
<dbReference type="InterPro" id="IPR020635">
    <property type="entry name" value="Tyr_kinase_cat_dom"/>
</dbReference>
<dbReference type="GO" id="GO:0007169">
    <property type="term" value="P:cell surface receptor protein tyrosine kinase signaling pathway"/>
    <property type="evidence" value="ECO:0007669"/>
    <property type="project" value="TreeGrafter"/>
</dbReference>
<comment type="subcellular location">
    <subcellularLocation>
        <location evidence="1">Membrane</location>
        <topology evidence="1">Single-pass membrane protein</topology>
    </subcellularLocation>
</comment>
<feature type="domain" description="Protein kinase" evidence="15">
    <location>
        <begin position="278"/>
        <end position="550"/>
    </location>
</feature>
<evidence type="ECO:0000256" key="13">
    <source>
        <dbReference type="PROSITE-ProRule" id="PRU10141"/>
    </source>
</evidence>
<dbReference type="PROSITE" id="PS00022">
    <property type="entry name" value="EGF_1"/>
    <property type="match status" value="3"/>
</dbReference>
<keyword evidence="3" id="KW-0808">Transferase</keyword>
<keyword evidence="14" id="KW-0812">Transmembrane</keyword>
<dbReference type="FunFam" id="2.10.25.10:FF:000173">
    <property type="entry name" value="Neurogenic locus notch protein 2"/>
    <property type="match status" value="1"/>
</dbReference>
<evidence type="ECO:0000256" key="7">
    <source>
        <dbReference type="ARBA" id="ARBA00022777"/>
    </source>
</evidence>
<feature type="disulfide bond" evidence="12">
    <location>
        <begin position="93"/>
        <end position="102"/>
    </location>
</feature>
<dbReference type="CDD" id="cd00192">
    <property type="entry name" value="PTKc"/>
    <property type="match status" value="1"/>
</dbReference>
<evidence type="ECO:0000256" key="4">
    <source>
        <dbReference type="ARBA" id="ARBA00022729"/>
    </source>
</evidence>
<keyword evidence="7" id="KW-0418">Kinase</keyword>
<dbReference type="InterPro" id="IPR018097">
    <property type="entry name" value="EGF_Ca-bd_CS"/>
</dbReference>
<evidence type="ECO:0000313" key="18">
    <source>
        <dbReference type="Proteomes" id="UP000887568"/>
    </source>
</evidence>
<proteinExistence type="predicted"/>
<dbReference type="Proteomes" id="UP000887568">
    <property type="component" value="Unplaced"/>
</dbReference>
<protein>
    <submittedName>
        <fullName evidence="17">Uncharacterized protein</fullName>
    </submittedName>
</protein>
<dbReference type="GO" id="GO:0005886">
    <property type="term" value="C:plasma membrane"/>
    <property type="evidence" value="ECO:0007669"/>
    <property type="project" value="TreeGrafter"/>
</dbReference>
<evidence type="ECO:0000256" key="9">
    <source>
        <dbReference type="ARBA" id="ARBA00023137"/>
    </source>
</evidence>